<comment type="caution">
    <text evidence="2">The sequence shown here is derived from an EMBL/GenBank/DDBJ whole genome shotgun (WGS) entry which is preliminary data.</text>
</comment>
<dbReference type="AlphaFoldDB" id="A0A168PYJ8"/>
<dbReference type="Proteomes" id="UP000077051">
    <property type="component" value="Unassembled WGS sequence"/>
</dbReference>
<feature type="compositionally biased region" description="Acidic residues" evidence="1">
    <location>
        <begin position="46"/>
        <end position="56"/>
    </location>
</feature>
<gene>
    <name evidence="2" type="ORF">MUCCIDRAFT_105389</name>
</gene>
<evidence type="ECO:0000313" key="2">
    <source>
        <dbReference type="EMBL" id="OAD08423.1"/>
    </source>
</evidence>
<organism evidence="2 3">
    <name type="scientific">Mucor lusitanicus CBS 277.49</name>
    <dbReference type="NCBI Taxonomy" id="747725"/>
    <lineage>
        <taxon>Eukaryota</taxon>
        <taxon>Fungi</taxon>
        <taxon>Fungi incertae sedis</taxon>
        <taxon>Mucoromycota</taxon>
        <taxon>Mucoromycotina</taxon>
        <taxon>Mucoromycetes</taxon>
        <taxon>Mucorales</taxon>
        <taxon>Mucorineae</taxon>
        <taxon>Mucoraceae</taxon>
        <taxon>Mucor</taxon>
    </lineage>
</organism>
<name>A0A168PYJ8_MUCCL</name>
<reference evidence="2 3" key="1">
    <citation type="submission" date="2015-06" db="EMBL/GenBank/DDBJ databases">
        <title>Expansion of signal transduction pathways in fungi by whole-genome duplication.</title>
        <authorList>
            <consortium name="DOE Joint Genome Institute"/>
            <person name="Corrochano L.M."/>
            <person name="Kuo A."/>
            <person name="Marcet-Houben M."/>
            <person name="Polaino S."/>
            <person name="Salamov A."/>
            <person name="Villalobos J.M."/>
            <person name="Alvarez M.I."/>
            <person name="Avalos J."/>
            <person name="Benito E.P."/>
            <person name="Benoit I."/>
            <person name="Burger G."/>
            <person name="Camino L.P."/>
            <person name="Canovas D."/>
            <person name="Cerda-Olmedo E."/>
            <person name="Cheng J.-F."/>
            <person name="Dominguez A."/>
            <person name="Elias M."/>
            <person name="Eslava A.P."/>
            <person name="Glaser F."/>
            <person name="Grimwood J."/>
            <person name="Gutierrez G."/>
            <person name="Heitman J."/>
            <person name="Henrissat B."/>
            <person name="Iturriaga E.A."/>
            <person name="Lang B.F."/>
            <person name="Lavin J.L."/>
            <person name="Lee S."/>
            <person name="Li W."/>
            <person name="Lindquist E."/>
            <person name="Lopez-Garcia S."/>
            <person name="Luque E.M."/>
            <person name="Marcos A.T."/>
            <person name="Martin J."/>
            <person name="Mccluskey K."/>
            <person name="Medina H.R."/>
            <person name="Miralles-Duran A."/>
            <person name="Miyazaki A."/>
            <person name="Munoz-Torres E."/>
            <person name="Oguiza J.A."/>
            <person name="Ohm R."/>
            <person name="Olmedo M."/>
            <person name="Orejas M."/>
            <person name="Ortiz-Castellanos L."/>
            <person name="Pisabarro A.G."/>
            <person name="Rodriguez-Romero J."/>
            <person name="Ruiz-Herrera J."/>
            <person name="Ruiz-Vazquez R."/>
            <person name="Sanz C."/>
            <person name="Schackwitz W."/>
            <person name="Schmutz J."/>
            <person name="Shahriari M."/>
            <person name="Shelest E."/>
            <person name="Silva-Franco F."/>
            <person name="Soanes D."/>
            <person name="Syed K."/>
            <person name="Tagua V.G."/>
            <person name="Talbot N.J."/>
            <person name="Thon M."/>
            <person name="De Vries R.P."/>
            <person name="Wiebenga A."/>
            <person name="Yadav J.S."/>
            <person name="Braun E.L."/>
            <person name="Baker S."/>
            <person name="Garre V."/>
            <person name="Horwitz B."/>
            <person name="Torres-Martinez S."/>
            <person name="Idnurm A."/>
            <person name="Herrera-Estrella A."/>
            <person name="Gabaldon T."/>
            <person name="Grigoriev I.V."/>
        </authorList>
    </citation>
    <scope>NUCLEOTIDE SEQUENCE [LARGE SCALE GENOMIC DNA]</scope>
    <source>
        <strain evidence="2 3">CBS 277.49</strain>
    </source>
</reference>
<sequence length="91" mass="10271">MNTIISPSPKNVELSDLSAKKSPGSGYHNPKGGKGGEQSALLHVDQDEDEDDDDEHLVDSENARLTKNARKQTLNKEIRLFWLFPERINRK</sequence>
<feature type="region of interest" description="Disordered" evidence="1">
    <location>
        <begin position="1"/>
        <end position="64"/>
    </location>
</feature>
<protein>
    <submittedName>
        <fullName evidence="2">Uncharacterized protein</fullName>
    </submittedName>
</protein>
<dbReference type="VEuPathDB" id="FungiDB:MUCCIDRAFT_105389"/>
<proteinExistence type="predicted"/>
<evidence type="ECO:0000256" key="1">
    <source>
        <dbReference type="SAM" id="MobiDB-lite"/>
    </source>
</evidence>
<accession>A0A168PYJ8</accession>
<dbReference type="EMBL" id="AMYB01000001">
    <property type="protein sequence ID" value="OAD08423.1"/>
    <property type="molecule type" value="Genomic_DNA"/>
</dbReference>
<keyword evidence="3" id="KW-1185">Reference proteome</keyword>
<evidence type="ECO:0000313" key="3">
    <source>
        <dbReference type="Proteomes" id="UP000077051"/>
    </source>
</evidence>